<reference evidence="2 3" key="1">
    <citation type="submission" date="2020-03" db="EMBL/GenBank/DDBJ databases">
        <title>Metabolic flexibility allows generalist bacteria to become dominant in a frequently disturbed ecosystem.</title>
        <authorList>
            <person name="Chen Y.-J."/>
            <person name="Leung P.M."/>
            <person name="Bay S.K."/>
            <person name="Hugenholtz P."/>
            <person name="Kessler A.J."/>
            <person name="Shelley G."/>
            <person name="Waite D.W."/>
            <person name="Cook P.L."/>
            <person name="Greening C."/>
        </authorList>
    </citation>
    <scope>NUCLEOTIDE SEQUENCE [LARGE SCALE GENOMIC DNA]</scope>
    <source>
        <strain evidence="2">SS_bin_28</strain>
    </source>
</reference>
<proteinExistence type="predicted"/>
<evidence type="ECO:0000256" key="1">
    <source>
        <dbReference type="SAM" id="Phobius"/>
    </source>
</evidence>
<organism evidence="2 3">
    <name type="scientific">Eiseniibacteriota bacterium</name>
    <dbReference type="NCBI Taxonomy" id="2212470"/>
    <lineage>
        <taxon>Bacteria</taxon>
        <taxon>Candidatus Eiseniibacteriota</taxon>
    </lineage>
</organism>
<dbReference type="Proteomes" id="UP000547674">
    <property type="component" value="Unassembled WGS sequence"/>
</dbReference>
<gene>
    <name evidence="2" type="ORF">HKN21_06840</name>
</gene>
<comment type="caution">
    <text evidence="2">The sequence shown here is derived from an EMBL/GenBank/DDBJ whole genome shotgun (WGS) entry which is preliminary data.</text>
</comment>
<evidence type="ECO:0000313" key="2">
    <source>
        <dbReference type="EMBL" id="NNF06459.1"/>
    </source>
</evidence>
<keyword evidence="1" id="KW-0472">Membrane</keyword>
<feature type="non-terminal residue" evidence="2">
    <location>
        <position position="1"/>
    </location>
</feature>
<feature type="transmembrane region" description="Helical" evidence="1">
    <location>
        <begin position="93"/>
        <end position="113"/>
    </location>
</feature>
<dbReference type="EMBL" id="JABDJR010000262">
    <property type="protein sequence ID" value="NNF06459.1"/>
    <property type="molecule type" value="Genomic_DNA"/>
</dbReference>
<feature type="transmembrane region" description="Helical" evidence="1">
    <location>
        <begin position="70"/>
        <end position="87"/>
    </location>
</feature>
<evidence type="ECO:0000313" key="3">
    <source>
        <dbReference type="Proteomes" id="UP000547674"/>
    </source>
</evidence>
<keyword evidence="1" id="KW-0812">Transmembrane</keyword>
<accession>A0A7Y2EAS7</accession>
<sequence length="133" mass="15273">AKAYVREDPVRFLRNYLERVTIMWAFKPHLFTENAHTSSGKYMVAALSSAPIMALALVGMVFFSRRFWRLFPLFLIPILLTFAFSFFHTTVRYRLTFEPILIVFAVAIAVRLIKPAWISKDPGGTFAYSGDES</sequence>
<dbReference type="AlphaFoldDB" id="A0A7Y2EAS7"/>
<feature type="transmembrane region" description="Helical" evidence="1">
    <location>
        <begin position="42"/>
        <end position="63"/>
    </location>
</feature>
<keyword evidence="1" id="KW-1133">Transmembrane helix</keyword>
<protein>
    <submittedName>
        <fullName evidence="2">Uncharacterized protein</fullName>
    </submittedName>
</protein>
<name>A0A7Y2EAS7_UNCEI</name>